<dbReference type="EMBL" id="KN716165">
    <property type="protein sequence ID" value="KJH52404.1"/>
    <property type="molecule type" value="Genomic_DNA"/>
</dbReference>
<evidence type="ECO:0000313" key="2">
    <source>
        <dbReference type="Proteomes" id="UP000053766"/>
    </source>
</evidence>
<dbReference type="InterPro" id="IPR032922">
    <property type="entry name" value="SON"/>
</dbReference>
<dbReference type="PANTHER" id="PTHR46528">
    <property type="entry name" value="PROTEIN SON"/>
    <property type="match status" value="1"/>
</dbReference>
<keyword evidence="2" id="KW-1185">Reference proteome</keyword>
<reference evidence="2" key="2">
    <citation type="journal article" date="2016" name="Sci. Rep.">
        <title>Dictyocaulus viviparus genome, variome and transcriptome elucidate lungworm biology and support future intervention.</title>
        <authorList>
            <person name="McNulty S.N."/>
            <person name="Strube C."/>
            <person name="Rosa B.A."/>
            <person name="Martin J.C."/>
            <person name="Tyagi R."/>
            <person name="Choi Y.J."/>
            <person name="Wang Q."/>
            <person name="Hallsworth Pepin K."/>
            <person name="Zhang X."/>
            <person name="Ozersky P."/>
            <person name="Wilson R.K."/>
            <person name="Sternberg P.W."/>
            <person name="Gasser R.B."/>
            <person name="Mitreva M."/>
        </authorList>
    </citation>
    <scope>NUCLEOTIDE SEQUENCE [LARGE SCALE GENOMIC DNA]</scope>
    <source>
        <strain evidence="2">HannoverDv2000</strain>
    </source>
</reference>
<gene>
    <name evidence="1" type="ORF">DICVIV_01381</name>
</gene>
<dbReference type="GO" id="GO:0003723">
    <property type="term" value="F:RNA binding"/>
    <property type="evidence" value="ECO:0007669"/>
    <property type="project" value="InterPro"/>
</dbReference>
<dbReference type="GO" id="GO:0048024">
    <property type="term" value="P:regulation of mRNA splicing, via spliceosome"/>
    <property type="evidence" value="ECO:0007669"/>
    <property type="project" value="TreeGrafter"/>
</dbReference>
<organism evidence="1 2">
    <name type="scientific">Dictyocaulus viviparus</name>
    <name type="common">Bovine lungworm</name>
    <dbReference type="NCBI Taxonomy" id="29172"/>
    <lineage>
        <taxon>Eukaryota</taxon>
        <taxon>Metazoa</taxon>
        <taxon>Ecdysozoa</taxon>
        <taxon>Nematoda</taxon>
        <taxon>Chromadorea</taxon>
        <taxon>Rhabditida</taxon>
        <taxon>Rhabditina</taxon>
        <taxon>Rhabditomorpha</taxon>
        <taxon>Strongyloidea</taxon>
        <taxon>Metastrongylidae</taxon>
        <taxon>Dictyocaulus</taxon>
    </lineage>
</organism>
<name>A0A0D8Y8U4_DICVI</name>
<accession>A0A0D8Y8U4</accession>
<dbReference type="STRING" id="29172.A0A0D8Y8U4"/>
<proteinExistence type="predicted"/>
<dbReference type="AlphaFoldDB" id="A0A0D8Y8U4"/>
<dbReference type="PANTHER" id="PTHR46528:SF1">
    <property type="entry name" value="PROTEIN SON"/>
    <property type="match status" value="1"/>
</dbReference>
<evidence type="ECO:0000313" key="1">
    <source>
        <dbReference type="EMBL" id="KJH52404.1"/>
    </source>
</evidence>
<dbReference type="GO" id="GO:0051726">
    <property type="term" value="P:regulation of cell cycle"/>
    <property type="evidence" value="ECO:0007669"/>
    <property type="project" value="InterPro"/>
</dbReference>
<protein>
    <submittedName>
        <fullName evidence="1">Uncharacterized protein</fullName>
    </submittedName>
</protein>
<dbReference type="OrthoDB" id="786951at2759"/>
<sequence>MIMHEPDTTEEARTEDVASVLAQRANAQLRLSNNPNDYDAIRLLKEADDKMASWAAAKNLPGKFTGSTGVNVLSAEELQPHDPRYNAWVKKDEDVDVQA</sequence>
<dbReference type="Proteomes" id="UP000053766">
    <property type="component" value="Unassembled WGS sequence"/>
</dbReference>
<reference evidence="1 2" key="1">
    <citation type="submission" date="2013-11" db="EMBL/GenBank/DDBJ databases">
        <title>Draft genome of the bovine lungworm Dictyocaulus viviparus.</title>
        <authorList>
            <person name="Mitreva M."/>
        </authorList>
    </citation>
    <scope>NUCLEOTIDE SEQUENCE [LARGE SCALE GENOMIC DNA]</scope>
    <source>
        <strain evidence="1 2">HannoverDv2000</strain>
    </source>
</reference>